<dbReference type="InterPro" id="IPR003673">
    <property type="entry name" value="CoA-Trfase_fam_III"/>
</dbReference>
<keyword evidence="1" id="KW-0808">Transferase</keyword>
<evidence type="ECO:0000313" key="2">
    <source>
        <dbReference type="EMBL" id="SVA00632.1"/>
    </source>
</evidence>
<dbReference type="InterPro" id="IPR023606">
    <property type="entry name" value="CoA-Trfase_III_dom_1_sf"/>
</dbReference>
<name>A0A381S963_9ZZZZ</name>
<dbReference type="PANTHER" id="PTHR48207:SF3">
    <property type="entry name" value="SUCCINATE--HYDROXYMETHYLGLUTARATE COA-TRANSFERASE"/>
    <property type="match status" value="1"/>
</dbReference>
<organism evidence="2">
    <name type="scientific">marine metagenome</name>
    <dbReference type="NCBI Taxonomy" id="408172"/>
    <lineage>
        <taxon>unclassified sequences</taxon>
        <taxon>metagenomes</taxon>
        <taxon>ecological metagenomes</taxon>
    </lineage>
</organism>
<evidence type="ECO:0000256" key="1">
    <source>
        <dbReference type="ARBA" id="ARBA00022679"/>
    </source>
</evidence>
<proteinExistence type="predicted"/>
<dbReference type="AlphaFoldDB" id="A0A381S963"/>
<dbReference type="Pfam" id="PF02515">
    <property type="entry name" value="CoA_transf_3"/>
    <property type="match status" value="1"/>
</dbReference>
<dbReference type="EMBL" id="UINC01002821">
    <property type="protein sequence ID" value="SVA00632.1"/>
    <property type="molecule type" value="Genomic_DNA"/>
</dbReference>
<accession>A0A381S963</accession>
<dbReference type="Gene3D" id="3.40.50.10540">
    <property type="entry name" value="Crotonobetainyl-coa:carnitine coa-transferase, domain 1"/>
    <property type="match status" value="1"/>
</dbReference>
<sequence length="405" mass="44664">VGKSELALSGIKVLDISSGYAGGYCTKVLRDLGADVIKVEIPQIGDICRSFGPFFKNEPSVETSAPHLYLNAGKKSITLDVTNPEAKDIFLKLCTESDILVENFKPGLMSQMGFQYEELSTPNPGLIMCSLTYFGQFGPYSHFEGSDIVSYAMSGYMHLTGDEDKEPMKAGGRQAEYQCGLAGSMSIIAALLARSVSGHGDHIDVSATEALTSTFDGVAYFQTYHKTGSDPTRAGTRLITREPTGAYPSTLLPCKDGWVHVHYSPSNPEGIGFLTGNERLADDEVMSRMREHADEIDGLITEWLRDHTREEVQTLAQEVRVPFTMVQSIEEILSDPQNQHRNFFAPIEHQVVGKMSYPTSPFRLKTAEWEALPAPILGQNNHEIYEKDLKIRASKITDLKTKGVV</sequence>
<dbReference type="GO" id="GO:0008410">
    <property type="term" value="F:CoA-transferase activity"/>
    <property type="evidence" value="ECO:0007669"/>
    <property type="project" value="TreeGrafter"/>
</dbReference>
<dbReference type="InterPro" id="IPR044855">
    <property type="entry name" value="CoA-Trfase_III_dom3_sf"/>
</dbReference>
<protein>
    <recommendedName>
        <fullName evidence="3">CoA transferase</fullName>
    </recommendedName>
</protein>
<evidence type="ECO:0008006" key="3">
    <source>
        <dbReference type="Google" id="ProtNLM"/>
    </source>
</evidence>
<dbReference type="SUPFAM" id="SSF89796">
    <property type="entry name" value="CoA-transferase family III (CaiB/BaiF)"/>
    <property type="match status" value="1"/>
</dbReference>
<reference evidence="2" key="1">
    <citation type="submission" date="2018-05" db="EMBL/GenBank/DDBJ databases">
        <authorList>
            <person name="Lanie J.A."/>
            <person name="Ng W.-L."/>
            <person name="Kazmierczak K.M."/>
            <person name="Andrzejewski T.M."/>
            <person name="Davidsen T.M."/>
            <person name="Wayne K.J."/>
            <person name="Tettelin H."/>
            <person name="Glass J.I."/>
            <person name="Rusch D."/>
            <person name="Podicherti R."/>
            <person name="Tsui H.-C.T."/>
            <person name="Winkler M.E."/>
        </authorList>
    </citation>
    <scope>NUCLEOTIDE SEQUENCE</scope>
</reference>
<dbReference type="InterPro" id="IPR050483">
    <property type="entry name" value="CoA-transferase_III_domain"/>
</dbReference>
<dbReference type="Gene3D" id="3.30.1540.10">
    <property type="entry name" value="formyl-coa transferase, domain 3"/>
    <property type="match status" value="1"/>
</dbReference>
<dbReference type="PANTHER" id="PTHR48207">
    <property type="entry name" value="SUCCINATE--HYDROXYMETHYLGLUTARATE COA-TRANSFERASE"/>
    <property type="match status" value="1"/>
</dbReference>
<gene>
    <name evidence="2" type="ORF">METZ01_LOCUS53486</name>
</gene>
<feature type="non-terminal residue" evidence="2">
    <location>
        <position position="1"/>
    </location>
</feature>